<accession>A0ABV6Z3W4</accession>
<keyword evidence="4 5" id="KW-0472">Membrane</keyword>
<dbReference type="Pfam" id="PF00939">
    <property type="entry name" value="Na_sulph_symp"/>
    <property type="match status" value="1"/>
</dbReference>
<feature type="transmembrane region" description="Helical" evidence="5">
    <location>
        <begin position="586"/>
        <end position="608"/>
    </location>
</feature>
<evidence type="ECO:0000313" key="6">
    <source>
        <dbReference type="EMBL" id="MFC1853132.1"/>
    </source>
</evidence>
<dbReference type="NCBIfam" id="TIGR00785">
    <property type="entry name" value="dass"/>
    <property type="match status" value="1"/>
</dbReference>
<proteinExistence type="predicted"/>
<evidence type="ECO:0000256" key="3">
    <source>
        <dbReference type="ARBA" id="ARBA00022989"/>
    </source>
</evidence>
<feature type="transmembrane region" description="Helical" evidence="5">
    <location>
        <begin position="427"/>
        <end position="450"/>
    </location>
</feature>
<comment type="caution">
    <text evidence="6">The sequence shown here is derived from an EMBL/GenBank/DDBJ whole genome shotgun (WGS) entry which is preliminary data.</text>
</comment>
<feature type="transmembrane region" description="Helical" evidence="5">
    <location>
        <begin position="345"/>
        <end position="367"/>
    </location>
</feature>
<feature type="transmembrane region" description="Helical" evidence="5">
    <location>
        <begin position="306"/>
        <end position="325"/>
    </location>
</feature>
<dbReference type="PANTHER" id="PTHR10283">
    <property type="entry name" value="SOLUTE CARRIER FAMILY 13 MEMBER"/>
    <property type="match status" value="1"/>
</dbReference>
<keyword evidence="2 5" id="KW-0812">Transmembrane</keyword>
<evidence type="ECO:0000256" key="4">
    <source>
        <dbReference type="ARBA" id="ARBA00023136"/>
    </source>
</evidence>
<protein>
    <submittedName>
        <fullName evidence="6">SLC13 family permease</fullName>
    </submittedName>
</protein>
<feature type="transmembrane region" description="Helical" evidence="5">
    <location>
        <begin position="491"/>
        <end position="514"/>
    </location>
</feature>
<feature type="transmembrane region" description="Helical" evidence="5">
    <location>
        <begin position="170"/>
        <end position="200"/>
    </location>
</feature>
<gene>
    <name evidence="6" type="ORF">ACFL27_23285</name>
</gene>
<sequence>MNEHVKKQKVTGYDKYINWKLFSIPVGLLILIILIPTPQSMLDVGVEYSLGTRYIQEFFARELFHQAVTDIEQWQIQLIRMMETSVASASFSHKAFLKRNEKWCQTHQIPCAEEHLTAVMRYVKEIPAQKFQELLEKGYSLKVDDLDFKQLTESEKKQATKAGFQVKVSVGIVLFVIFCFVTEALPLPMVAFSIGIIGMLSGLVTRQTVAGLYWSDATWFIMGSLMFSVAFVKTGVDKRLALMMFGKLKNPDIKWITLVIIAVISPLTMFMSDHALAAMFLPIGILLYSTVSMATGQEDSELAKMIMITICMACNLGGSLAPSGAARNIIMMSYAEDMFGVSIGYAQWCLYCIPYLFFVIPITWLVINWQFKPKNTNLRRSMDLVAEEINKTGVKWTSQQKISIMIFGVMLFCWITEKNLIYNLTGIRFGIGVIAVMGALAYILFGIVNWRDYQQKVDWGVVWLYAGAIIFGRILVQTGGAYWIARSMLSLVAPLGLNAGIGMLITGCGITGLLTQLMADGPACAAVGPVTLAMAGIMHPGSSMIPFMAMATSIASSLAYCLVIGTPPNAIVYASGYLESKDYLRVGLILWFTNLTVLIVLATIYWPWLGWSGLDPY</sequence>
<evidence type="ECO:0000313" key="7">
    <source>
        <dbReference type="Proteomes" id="UP001594351"/>
    </source>
</evidence>
<dbReference type="EMBL" id="JBHPBY010000430">
    <property type="protein sequence ID" value="MFC1853132.1"/>
    <property type="molecule type" value="Genomic_DNA"/>
</dbReference>
<reference evidence="6 7" key="1">
    <citation type="submission" date="2024-09" db="EMBL/GenBank/DDBJ databases">
        <title>Laminarin stimulates single cell rates of sulfate reduction while oxygen inhibits transcriptomic activity in coastal marine sediment.</title>
        <authorList>
            <person name="Lindsay M."/>
            <person name="Orcutt B."/>
            <person name="Emerson D."/>
            <person name="Stepanauskas R."/>
            <person name="D'Angelo T."/>
        </authorList>
    </citation>
    <scope>NUCLEOTIDE SEQUENCE [LARGE SCALE GENOMIC DNA]</scope>
    <source>
        <strain evidence="6">SAG AM-311-K15</strain>
    </source>
</reference>
<evidence type="ECO:0000256" key="5">
    <source>
        <dbReference type="SAM" id="Phobius"/>
    </source>
</evidence>
<comment type="subcellular location">
    <subcellularLocation>
        <location evidence="1">Membrane</location>
        <topology evidence="1">Multi-pass membrane protein</topology>
    </subcellularLocation>
</comment>
<organism evidence="6 7">
    <name type="scientific">candidate division CSSED10-310 bacterium</name>
    <dbReference type="NCBI Taxonomy" id="2855610"/>
    <lineage>
        <taxon>Bacteria</taxon>
        <taxon>Bacteria division CSSED10-310</taxon>
    </lineage>
</organism>
<keyword evidence="7" id="KW-1185">Reference proteome</keyword>
<feature type="transmembrane region" description="Helical" evidence="5">
    <location>
        <begin position="212"/>
        <end position="232"/>
    </location>
</feature>
<keyword evidence="3 5" id="KW-1133">Transmembrane helix</keyword>
<feature type="transmembrane region" description="Helical" evidence="5">
    <location>
        <begin position="462"/>
        <end position="485"/>
    </location>
</feature>
<dbReference type="InterPro" id="IPR001898">
    <property type="entry name" value="SLC13A/DASS"/>
</dbReference>
<feature type="transmembrane region" description="Helical" evidence="5">
    <location>
        <begin position="544"/>
        <end position="565"/>
    </location>
</feature>
<dbReference type="Proteomes" id="UP001594351">
    <property type="component" value="Unassembled WGS sequence"/>
</dbReference>
<feature type="transmembrane region" description="Helical" evidence="5">
    <location>
        <begin position="276"/>
        <end position="294"/>
    </location>
</feature>
<evidence type="ECO:0000256" key="1">
    <source>
        <dbReference type="ARBA" id="ARBA00004141"/>
    </source>
</evidence>
<feature type="transmembrane region" description="Helical" evidence="5">
    <location>
        <begin position="253"/>
        <end position="270"/>
    </location>
</feature>
<evidence type="ECO:0000256" key="2">
    <source>
        <dbReference type="ARBA" id="ARBA00022692"/>
    </source>
</evidence>
<name>A0ABV6Z3W4_UNCC1</name>